<dbReference type="EMBL" id="QUNO01000028">
    <property type="protein sequence ID" value="REH27732.1"/>
    <property type="molecule type" value="Genomic_DNA"/>
</dbReference>
<dbReference type="Pfam" id="PF01230">
    <property type="entry name" value="HIT"/>
    <property type="match status" value="1"/>
</dbReference>
<gene>
    <name evidence="4" type="ORF">BCF44_12835</name>
</gene>
<evidence type="ECO:0000256" key="2">
    <source>
        <dbReference type="SAM" id="MobiDB-lite"/>
    </source>
</evidence>
<dbReference type="Gene3D" id="3.30.428.10">
    <property type="entry name" value="HIT-like"/>
    <property type="match status" value="1"/>
</dbReference>
<feature type="domain" description="HIT" evidence="3">
    <location>
        <begin position="1"/>
        <end position="37"/>
    </location>
</feature>
<comment type="caution">
    <text evidence="4">The sequence shown here is derived from an EMBL/GenBank/DDBJ whole genome shotgun (WGS) entry which is preliminary data.</text>
</comment>
<reference evidence="4 5" key="1">
    <citation type="submission" date="2018-08" db="EMBL/GenBank/DDBJ databases">
        <title>Genomic Encyclopedia of Archaeal and Bacterial Type Strains, Phase II (KMG-II): from individual species to whole genera.</title>
        <authorList>
            <person name="Goeker M."/>
        </authorList>
    </citation>
    <scope>NUCLEOTIDE SEQUENCE [LARGE SCALE GENOMIC DNA]</scope>
    <source>
        <strain evidence="4 5">DSM 45791</strain>
    </source>
</reference>
<evidence type="ECO:0000313" key="5">
    <source>
        <dbReference type="Proteomes" id="UP000256269"/>
    </source>
</evidence>
<feature type="short sequence motif" description="Histidine triad motif" evidence="1">
    <location>
        <begin position="22"/>
        <end position="26"/>
    </location>
</feature>
<feature type="region of interest" description="Disordered" evidence="2">
    <location>
        <begin position="33"/>
        <end position="54"/>
    </location>
</feature>
<dbReference type="GO" id="GO:0003824">
    <property type="term" value="F:catalytic activity"/>
    <property type="evidence" value="ECO:0007669"/>
    <property type="project" value="InterPro"/>
</dbReference>
<dbReference type="AlphaFoldDB" id="A0A3E0GUG7"/>
<evidence type="ECO:0000259" key="3">
    <source>
        <dbReference type="PROSITE" id="PS51084"/>
    </source>
</evidence>
<sequence>MRCEGINVLPYDGEVAFQTVFHFHPHVIPRHPGDGWTLKAGSPERERSLLDSDAQAIKDAIASTD</sequence>
<dbReference type="Proteomes" id="UP000256269">
    <property type="component" value="Unassembled WGS sequence"/>
</dbReference>
<evidence type="ECO:0000256" key="1">
    <source>
        <dbReference type="PROSITE-ProRule" id="PRU00464"/>
    </source>
</evidence>
<organism evidence="4 5">
    <name type="scientific">Kutzneria buriramensis</name>
    <dbReference type="NCBI Taxonomy" id="1045776"/>
    <lineage>
        <taxon>Bacteria</taxon>
        <taxon>Bacillati</taxon>
        <taxon>Actinomycetota</taxon>
        <taxon>Actinomycetes</taxon>
        <taxon>Pseudonocardiales</taxon>
        <taxon>Pseudonocardiaceae</taxon>
        <taxon>Kutzneria</taxon>
    </lineage>
</organism>
<dbReference type="SUPFAM" id="SSF54197">
    <property type="entry name" value="HIT-like"/>
    <property type="match status" value="1"/>
</dbReference>
<dbReference type="InterPro" id="IPR011146">
    <property type="entry name" value="HIT-like"/>
</dbReference>
<accession>A0A3E0GUG7</accession>
<proteinExistence type="predicted"/>
<keyword evidence="5" id="KW-1185">Reference proteome</keyword>
<protein>
    <recommendedName>
        <fullName evidence="3">HIT domain-containing protein</fullName>
    </recommendedName>
</protein>
<dbReference type="InterPro" id="IPR036265">
    <property type="entry name" value="HIT-like_sf"/>
</dbReference>
<name>A0A3E0GUG7_9PSEU</name>
<dbReference type="PROSITE" id="PS51084">
    <property type="entry name" value="HIT_2"/>
    <property type="match status" value="1"/>
</dbReference>
<evidence type="ECO:0000313" key="4">
    <source>
        <dbReference type="EMBL" id="REH27732.1"/>
    </source>
</evidence>